<comment type="caution">
    <text evidence="1">The sequence shown here is derived from an EMBL/GenBank/DDBJ whole genome shotgun (WGS) entry which is preliminary data.</text>
</comment>
<protein>
    <submittedName>
        <fullName evidence="1">TetR/AcrR family transcriptional regulator</fullName>
    </submittedName>
</protein>
<evidence type="ECO:0000313" key="2">
    <source>
        <dbReference type="Proteomes" id="UP000318833"/>
    </source>
</evidence>
<dbReference type="Pfam" id="PF13412">
    <property type="entry name" value="HTH_24"/>
    <property type="match status" value="1"/>
</dbReference>
<evidence type="ECO:0000313" key="1">
    <source>
        <dbReference type="EMBL" id="TSE04375.1"/>
    </source>
</evidence>
<reference evidence="1 2" key="1">
    <citation type="submission" date="2019-07" db="EMBL/GenBank/DDBJ databases">
        <title>The draft genome sequence of Aquimarina algiphila M91.</title>
        <authorList>
            <person name="Meng X."/>
        </authorList>
    </citation>
    <scope>NUCLEOTIDE SEQUENCE [LARGE SCALE GENOMIC DNA]</scope>
    <source>
        <strain evidence="1 2">M91</strain>
    </source>
</reference>
<dbReference type="AlphaFoldDB" id="A0A554VCE5"/>
<dbReference type="EMBL" id="VLNR01000082">
    <property type="protein sequence ID" value="TSE04375.1"/>
    <property type="molecule type" value="Genomic_DNA"/>
</dbReference>
<proteinExistence type="predicted"/>
<name>A0A554VCE5_9FLAO</name>
<dbReference type="OrthoDB" id="1162829at2"/>
<keyword evidence="2" id="KW-1185">Reference proteome</keyword>
<accession>A0A554VCE5</accession>
<dbReference type="Gene3D" id="1.10.10.10">
    <property type="entry name" value="Winged helix-like DNA-binding domain superfamily/Winged helix DNA-binding domain"/>
    <property type="match status" value="1"/>
</dbReference>
<dbReference type="Proteomes" id="UP000318833">
    <property type="component" value="Unassembled WGS sequence"/>
</dbReference>
<organism evidence="1 2">
    <name type="scientific">Aquimarina algiphila</name>
    <dbReference type="NCBI Taxonomy" id="2047982"/>
    <lineage>
        <taxon>Bacteria</taxon>
        <taxon>Pseudomonadati</taxon>
        <taxon>Bacteroidota</taxon>
        <taxon>Flavobacteriia</taxon>
        <taxon>Flavobacteriales</taxon>
        <taxon>Flavobacteriaceae</taxon>
        <taxon>Aquimarina</taxon>
    </lineage>
</organism>
<dbReference type="RefSeq" id="WP_143918552.1">
    <property type="nucleotide sequence ID" value="NZ_CANMXV010000057.1"/>
</dbReference>
<sequence length="116" mass="13089">MGVKSLFEHISKNEGISVDEIAKKLGVAKSTIYYSINKNALSLKLHKALKKHYPNYLEAMDDESLALDDYDPVKVADYVVGNEEEMLQVDKFRLWLQTKVQDGVIEVLSIKKSGNS</sequence>
<dbReference type="InterPro" id="IPR036388">
    <property type="entry name" value="WH-like_DNA-bd_sf"/>
</dbReference>
<gene>
    <name evidence="1" type="ORF">FOF46_26480</name>
</gene>